<reference evidence="11" key="1">
    <citation type="journal article" date="2019" name="Int. J. Syst. Evol. Microbiol.">
        <title>The Global Catalogue of Microorganisms (GCM) 10K type strain sequencing project: providing services to taxonomists for standard genome sequencing and annotation.</title>
        <authorList>
            <consortium name="The Broad Institute Genomics Platform"/>
            <consortium name="The Broad Institute Genome Sequencing Center for Infectious Disease"/>
            <person name="Wu L."/>
            <person name="Ma J."/>
        </authorList>
    </citation>
    <scope>NUCLEOTIDE SEQUENCE [LARGE SCALE GENOMIC DNA]</scope>
    <source>
        <strain evidence="11">CGMCC 1.12471</strain>
    </source>
</reference>
<keyword evidence="7 9" id="KW-0067">ATP-binding</keyword>
<dbReference type="EC" id="2.7.1.12" evidence="3 9"/>
<keyword evidence="11" id="KW-1185">Reference proteome</keyword>
<comment type="caution">
    <text evidence="10">The sequence shown here is derived from an EMBL/GenBank/DDBJ whole genome shotgun (WGS) entry which is preliminary data.</text>
</comment>
<evidence type="ECO:0000256" key="9">
    <source>
        <dbReference type="RuleBase" id="RU363066"/>
    </source>
</evidence>
<evidence type="ECO:0000256" key="7">
    <source>
        <dbReference type="ARBA" id="ARBA00022840"/>
    </source>
</evidence>
<dbReference type="Proteomes" id="UP001597347">
    <property type="component" value="Unassembled WGS sequence"/>
</dbReference>
<evidence type="ECO:0000313" key="10">
    <source>
        <dbReference type="EMBL" id="MFD1719926.1"/>
    </source>
</evidence>
<evidence type="ECO:0000256" key="1">
    <source>
        <dbReference type="ARBA" id="ARBA00004761"/>
    </source>
</evidence>
<organism evidence="10 11">
    <name type="scientific">Amnibacterium endophyticum</name>
    <dbReference type="NCBI Taxonomy" id="2109337"/>
    <lineage>
        <taxon>Bacteria</taxon>
        <taxon>Bacillati</taxon>
        <taxon>Actinomycetota</taxon>
        <taxon>Actinomycetes</taxon>
        <taxon>Micrococcales</taxon>
        <taxon>Microbacteriaceae</taxon>
        <taxon>Amnibacterium</taxon>
    </lineage>
</organism>
<dbReference type="EMBL" id="JBHUEA010000001">
    <property type="protein sequence ID" value="MFD1719926.1"/>
    <property type="molecule type" value="Genomic_DNA"/>
</dbReference>
<dbReference type="PANTHER" id="PTHR43442:SF3">
    <property type="entry name" value="GLUCONOKINASE-RELATED"/>
    <property type="match status" value="1"/>
</dbReference>
<dbReference type="Gene3D" id="3.40.50.300">
    <property type="entry name" value="P-loop containing nucleotide triphosphate hydrolases"/>
    <property type="match status" value="1"/>
</dbReference>
<evidence type="ECO:0000256" key="5">
    <source>
        <dbReference type="ARBA" id="ARBA00022741"/>
    </source>
</evidence>
<comment type="catalytic activity">
    <reaction evidence="8 9">
        <text>D-gluconate + ATP = 6-phospho-D-gluconate + ADP + H(+)</text>
        <dbReference type="Rhea" id="RHEA:19433"/>
        <dbReference type="ChEBI" id="CHEBI:15378"/>
        <dbReference type="ChEBI" id="CHEBI:18391"/>
        <dbReference type="ChEBI" id="CHEBI:30616"/>
        <dbReference type="ChEBI" id="CHEBI:58759"/>
        <dbReference type="ChEBI" id="CHEBI:456216"/>
        <dbReference type="EC" id="2.7.1.12"/>
    </reaction>
</comment>
<gene>
    <name evidence="10" type="ORF">ACFSBI_00045</name>
</gene>
<dbReference type="SUPFAM" id="SSF52540">
    <property type="entry name" value="P-loop containing nucleoside triphosphate hydrolases"/>
    <property type="match status" value="1"/>
</dbReference>
<evidence type="ECO:0000313" key="11">
    <source>
        <dbReference type="Proteomes" id="UP001597347"/>
    </source>
</evidence>
<accession>A0ABW4L904</accession>
<evidence type="ECO:0000256" key="3">
    <source>
        <dbReference type="ARBA" id="ARBA00012054"/>
    </source>
</evidence>
<sequence>MPMPPLVIMGVSGSGKSTVAEHLAARIDGGEYIDGDDLHPESNVAKMSAGVPLDDVDRAPWLTAVGRAMAASHAEGRTPVMACSALKRMYRQRILAEEPEAFFVLLDVARDELVRRMHSRRGHFMPESLLESQLATLEPLLGSEPGVTVPVQGPAPDVVERVVALVVAAR</sequence>
<comment type="similarity">
    <text evidence="2 9">Belongs to the gluconokinase GntK/GntV family.</text>
</comment>
<evidence type="ECO:0000256" key="4">
    <source>
        <dbReference type="ARBA" id="ARBA00022679"/>
    </source>
</evidence>
<dbReference type="InterPro" id="IPR006001">
    <property type="entry name" value="Therm_gnt_kin"/>
</dbReference>
<evidence type="ECO:0000256" key="2">
    <source>
        <dbReference type="ARBA" id="ARBA00008420"/>
    </source>
</evidence>
<keyword evidence="6 9" id="KW-0418">Kinase</keyword>
<dbReference type="RefSeq" id="WP_377931135.1">
    <property type="nucleotide sequence ID" value="NZ_JBHUEA010000001.1"/>
</dbReference>
<name>A0ABW4L904_9MICO</name>
<dbReference type="PANTHER" id="PTHR43442">
    <property type="entry name" value="GLUCONOKINASE-RELATED"/>
    <property type="match status" value="1"/>
</dbReference>
<dbReference type="Pfam" id="PF13671">
    <property type="entry name" value="AAA_33"/>
    <property type="match status" value="1"/>
</dbReference>
<dbReference type="InterPro" id="IPR027417">
    <property type="entry name" value="P-loop_NTPase"/>
</dbReference>
<dbReference type="CDD" id="cd02021">
    <property type="entry name" value="GntK"/>
    <property type="match status" value="1"/>
</dbReference>
<evidence type="ECO:0000256" key="6">
    <source>
        <dbReference type="ARBA" id="ARBA00022777"/>
    </source>
</evidence>
<keyword evidence="5 9" id="KW-0547">Nucleotide-binding</keyword>
<comment type="pathway">
    <text evidence="1">Carbohydrate acid metabolism.</text>
</comment>
<keyword evidence="4 9" id="KW-0808">Transferase</keyword>
<proteinExistence type="inferred from homology"/>
<dbReference type="NCBIfam" id="TIGR01313">
    <property type="entry name" value="therm_gnt_kin"/>
    <property type="match status" value="1"/>
</dbReference>
<evidence type="ECO:0000256" key="8">
    <source>
        <dbReference type="ARBA" id="ARBA00048090"/>
    </source>
</evidence>
<protein>
    <recommendedName>
        <fullName evidence="3 9">Gluconokinase</fullName>
        <ecNumber evidence="3 9">2.7.1.12</ecNumber>
    </recommendedName>
</protein>